<dbReference type="EMBL" id="JADIMY010000086">
    <property type="protein sequence ID" value="MBO8427763.1"/>
    <property type="molecule type" value="Genomic_DNA"/>
</dbReference>
<dbReference type="SUPFAM" id="SSF56300">
    <property type="entry name" value="Metallo-dependent phosphatases"/>
    <property type="match status" value="1"/>
</dbReference>
<dbReference type="GO" id="GO:0046872">
    <property type="term" value="F:metal ion binding"/>
    <property type="evidence" value="ECO:0007669"/>
    <property type="project" value="UniProtKB-KW"/>
</dbReference>
<evidence type="ECO:0000313" key="4">
    <source>
        <dbReference type="EMBL" id="MBO8427763.1"/>
    </source>
</evidence>
<dbReference type="GO" id="GO:0016787">
    <property type="term" value="F:hydrolase activity"/>
    <property type="evidence" value="ECO:0007669"/>
    <property type="project" value="UniProtKB-UniRule"/>
</dbReference>
<keyword evidence="4" id="KW-0378">Hydrolase</keyword>
<accession>A0A9D9GXN8</accession>
<comment type="cofactor">
    <cofactor evidence="2">
        <name>a divalent metal cation</name>
        <dbReference type="ChEBI" id="CHEBI:60240"/>
    </cofactor>
</comment>
<dbReference type="Gene3D" id="3.60.21.10">
    <property type="match status" value="1"/>
</dbReference>
<comment type="similarity">
    <text evidence="1 2">Belongs to the metallophosphoesterase superfamily. YfcE family.</text>
</comment>
<dbReference type="AlphaFoldDB" id="A0A9D9GXN8"/>
<reference evidence="4" key="1">
    <citation type="submission" date="2020-10" db="EMBL/GenBank/DDBJ databases">
        <authorList>
            <person name="Gilroy R."/>
        </authorList>
    </citation>
    <scope>NUCLEOTIDE SEQUENCE</scope>
    <source>
        <strain evidence="4">11159</strain>
    </source>
</reference>
<reference evidence="4" key="2">
    <citation type="journal article" date="2021" name="PeerJ">
        <title>Extensive microbial diversity within the chicken gut microbiome revealed by metagenomics and culture.</title>
        <authorList>
            <person name="Gilroy R."/>
            <person name="Ravi A."/>
            <person name="Getino M."/>
            <person name="Pursley I."/>
            <person name="Horton D.L."/>
            <person name="Alikhan N.F."/>
            <person name="Baker D."/>
            <person name="Gharbi K."/>
            <person name="Hall N."/>
            <person name="Watson M."/>
            <person name="Adriaenssens E.M."/>
            <person name="Foster-Nyarko E."/>
            <person name="Jarju S."/>
            <person name="Secka A."/>
            <person name="Antonio M."/>
            <person name="Oren A."/>
            <person name="Chaudhuri R.R."/>
            <person name="La Ragione R."/>
            <person name="Hildebrand F."/>
            <person name="Pallen M.J."/>
        </authorList>
    </citation>
    <scope>NUCLEOTIDE SEQUENCE</scope>
    <source>
        <strain evidence="4">11159</strain>
    </source>
</reference>
<dbReference type="NCBIfam" id="TIGR00040">
    <property type="entry name" value="yfcE"/>
    <property type="match status" value="1"/>
</dbReference>
<name>A0A9D9GXN8_9BACL</name>
<dbReference type="PANTHER" id="PTHR11124">
    <property type="entry name" value="VACUOLAR SORTING PROTEIN VPS29"/>
    <property type="match status" value="1"/>
</dbReference>
<dbReference type="InterPro" id="IPR029052">
    <property type="entry name" value="Metallo-depent_PP-like"/>
</dbReference>
<evidence type="ECO:0000259" key="3">
    <source>
        <dbReference type="Pfam" id="PF12850"/>
    </source>
</evidence>
<protein>
    <recommendedName>
        <fullName evidence="2">Phosphoesterase</fullName>
        <ecNumber evidence="2">3.1.4.-</ecNumber>
    </recommendedName>
</protein>
<dbReference type="EC" id="3.1.4.-" evidence="2"/>
<comment type="caution">
    <text evidence="4">The sequence shown here is derived from an EMBL/GenBank/DDBJ whole genome shotgun (WGS) entry which is preliminary data.</text>
</comment>
<dbReference type="NCBIfam" id="NF006988">
    <property type="entry name" value="PRK09453.1"/>
    <property type="match status" value="1"/>
</dbReference>
<keyword evidence="2" id="KW-0479">Metal-binding</keyword>
<feature type="domain" description="Calcineurin-like phosphoesterase" evidence="3">
    <location>
        <begin position="1"/>
        <end position="158"/>
    </location>
</feature>
<dbReference type="Pfam" id="PF12850">
    <property type="entry name" value="Metallophos_2"/>
    <property type="match status" value="1"/>
</dbReference>
<gene>
    <name evidence="4" type="primary">yfcE</name>
    <name evidence="4" type="ORF">IAC58_04350</name>
</gene>
<evidence type="ECO:0000256" key="1">
    <source>
        <dbReference type="ARBA" id="ARBA00008950"/>
    </source>
</evidence>
<dbReference type="InterPro" id="IPR000979">
    <property type="entry name" value="Phosphodiesterase_MJ0936/Vps29"/>
</dbReference>
<proteinExistence type="inferred from homology"/>
<sequence>MKALIISDIHGSSYYLKKVLDNECYFDKLIILGDILYHGPRNDLPYGYNPKEVIKILNNLKTKIIAVKGNCEAYVDQMVLDFPICESSFVSMNNLDLFLTHGHLINEEHPISLPYKTIVLYGHTHIHKISEVNGNTYLNPGSVSLAKGDKINSYAILENNKITIYDLNKNVLMQYSQSIKYE</sequence>
<evidence type="ECO:0000313" key="5">
    <source>
        <dbReference type="Proteomes" id="UP000823613"/>
    </source>
</evidence>
<organism evidence="4 5">
    <name type="scientific">Candidatus Onthovivens merdipullorum</name>
    <dbReference type="NCBI Taxonomy" id="2840889"/>
    <lineage>
        <taxon>Bacteria</taxon>
        <taxon>Bacillati</taxon>
        <taxon>Bacillota</taxon>
        <taxon>Bacilli</taxon>
        <taxon>Bacillales</taxon>
        <taxon>Candidatus Onthovivens</taxon>
    </lineage>
</organism>
<dbReference type="InterPro" id="IPR024654">
    <property type="entry name" value="Calcineurin-like_PHP_lpxH"/>
</dbReference>
<evidence type="ECO:0000256" key="2">
    <source>
        <dbReference type="RuleBase" id="RU362039"/>
    </source>
</evidence>
<dbReference type="Proteomes" id="UP000823613">
    <property type="component" value="Unassembled WGS sequence"/>
</dbReference>